<gene>
    <name evidence="2" type="ORF">ACAOBT_LOCUS15843</name>
</gene>
<evidence type="ECO:0000256" key="1">
    <source>
        <dbReference type="SAM" id="Phobius"/>
    </source>
</evidence>
<keyword evidence="1" id="KW-0812">Transmembrane</keyword>
<dbReference type="AlphaFoldDB" id="A0A9P0KW32"/>
<protein>
    <submittedName>
        <fullName evidence="2">Uncharacterized protein</fullName>
    </submittedName>
</protein>
<accession>A0A9P0KW32</accession>
<sequence>MLTNPNMRREPKLLHWILFHILMICQFSNHLKIMKLGRMMPEVNKKRKQSLGLGLPATHISRQKIEADLLGSRLKQWHLLQPGVDITEHITLPLMEF</sequence>
<evidence type="ECO:0000313" key="3">
    <source>
        <dbReference type="Proteomes" id="UP001152888"/>
    </source>
</evidence>
<feature type="transmembrane region" description="Helical" evidence="1">
    <location>
        <begin position="13"/>
        <end position="31"/>
    </location>
</feature>
<dbReference type="EMBL" id="CAKOFQ010006949">
    <property type="protein sequence ID" value="CAH1983971.1"/>
    <property type="molecule type" value="Genomic_DNA"/>
</dbReference>
<keyword evidence="3" id="KW-1185">Reference proteome</keyword>
<comment type="caution">
    <text evidence="2">The sequence shown here is derived from an EMBL/GenBank/DDBJ whole genome shotgun (WGS) entry which is preliminary data.</text>
</comment>
<reference evidence="2" key="1">
    <citation type="submission" date="2022-03" db="EMBL/GenBank/DDBJ databases">
        <authorList>
            <person name="Sayadi A."/>
        </authorList>
    </citation>
    <scope>NUCLEOTIDE SEQUENCE</scope>
</reference>
<keyword evidence="1" id="KW-0472">Membrane</keyword>
<dbReference type="Proteomes" id="UP001152888">
    <property type="component" value="Unassembled WGS sequence"/>
</dbReference>
<keyword evidence="1" id="KW-1133">Transmembrane helix</keyword>
<proteinExistence type="predicted"/>
<organism evidence="2 3">
    <name type="scientific">Acanthoscelides obtectus</name>
    <name type="common">Bean weevil</name>
    <name type="synonym">Bruchus obtectus</name>
    <dbReference type="NCBI Taxonomy" id="200917"/>
    <lineage>
        <taxon>Eukaryota</taxon>
        <taxon>Metazoa</taxon>
        <taxon>Ecdysozoa</taxon>
        <taxon>Arthropoda</taxon>
        <taxon>Hexapoda</taxon>
        <taxon>Insecta</taxon>
        <taxon>Pterygota</taxon>
        <taxon>Neoptera</taxon>
        <taxon>Endopterygota</taxon>
        <taxon>Coleoptera</taxon>
        <taxon>Polyphaga</taxon>
        <taxon>Cucujiformia</taxon>
        <taxon>Chrysomeloidea</taxon>
        <taxon>Chrysomelidae</taxon>
        <taxon>Bruchinae</taxon>
        <taxon>Bruchini</taxon>
        <taxon>Acanthoscelides</taxon>
    </lineage>
</organism>
<evidence type="ECO:0000313" key="2">
    <source>
        <dbReference type="EMBL" id="CAH1983971.1"/>
    </source>
</evidence>
<name>A0A9P0KW32_ACAOB</name>